<evidence type="ECO:0000256" key="3">
    <source>
        <dbReference type="ARBA" id="ARBA00023237"/>
    </source>
</evidence>
<reference evidence="6 7" key="1">
    <citation type="submission" date="2018-06" db="EMBL/GenBank/DDBJ databases">
        <title>Genomic Encyclopedia of Archaeal and Bacterial Type Strains, Phase II (KMG-II): from individual species to whole genera.</title>
        <authorList>
            <person name="Goeker M."/>
        </authorList>
    </citation>
    <scope>NUCLEOTIDE SEQUENCE [LARGE SCALE GENOMIC DNA]</scope>
    <source>
        <strain evidence="6 7">DSM 17205</strain>
    </source>
</reference>
<dbReference type="SUPFAM" id="SSF48452">
    <property type="entry name" value="TPR-like"/>
    <property type="match status" value="1"/>
</dbReference>
<keyword evidence="2 4" id="KW-0472">Membrane</keyword>
<dbReference type="InterPro" id="IPR006665">
    <property type="entry name" value="OmpA-like"/>
</dbReference>
<gene>
    <name evidence="6" type="ORF">LX97_02941</name>
</gene>
<dbReference type="InterPro" id="IPR050330">
    <property type="entry name" value="Bact_OuterMem_StrucFunc"/>
</dbReference>
<dbReference type="EMBL" id="QKZR01000006">
    <property type="protein sequence ID" value="PZX37846.1"/>
    <property type="molecule type" value="Genomic_DNA"/>
</dbReference>
<dbReference type="InterPro" id="IPR011990">
    <property type="entry name" value="TPR-like_helical_dom_sf"/>
</dbReference>
<dbReference type="PRINTS" id="PR01021">
    <property type="entry name" value="OMPADOMAIN"/>
</dbReference>
<dbReference type="CDD" id="cd07185">
    <property type="entry name" value="OmpA_C-like"/>
    <property type="match status" value="1"/>
</dbReference>
<dbReference type="InterPro" id="IPR011659">
    <property type="entry name" value="WD40"/>
</dbReference>
<dbReference type="PANTHER" id="PTHR30329">
    <property type="entry name" value="STATOR ELEMENT OF FLAGELLAR MOTOR COMPLEX"/>
    <property type="match status" value="1"/>
</dbReference>
<evidence type="ECO:0000259" key="5">
    <source>
        <dbReference type="PROSITE" id="PS51123"/>
    </source>
</evidence>
<sequence>MRLSYTLLVTVILLSTSLNAQKLSLKKTNKLFENQAYKEAILNYENLEPSEEVLQNLADSYYFTNDLEKAAQTYERLIVEHRDIVDRQRVYRYAQSLLAVKNYKRADEYLSYYYGLYWNTEEFIKELEKTTPHVFEIKTVANKGSNSDFGLSFINDNNIAFASSRNLERPVYSWNGLPYLDLYEGELSDKNTISKVRAFSDEINTPLHESNAVFTNNGTVMYFNRNNDKRIKIDGVKISPVQLLRAEKVDGTWTNVTTLPFNSEQYSIQHPTISKNGKVLYFSSDMPGGYGDFDLYKVIINNDGTYSDPVNLGPGINTEHLEQFPYISDINTLYYATNGKQGLGGLDIHRVDMINGQLGTPINLGPSINSSRDDFSFVINEENNAIYFSSNRDGMDRIYSASREENILTKYEVSGVVQDSITKKILPGSLVSLLDERGILIDDMIVGKDATYTFKTDPNKKYTVRGTRKLYIPQDVDFSTDKNGKITHNIYLTLLSYEDAEEMIKPDRKGDVQVELDKIFFDFDESVIKPQAAATLNNLVSIMKKYPDMYIEVSAHTDVRGPSEYNLKLSNDRAASTMEYLISQGIEKRRLRSIGYGEMQPLNKCTEEGMCTDEEYELNRRCEFKIIQ</sequence>
<evidence type="ECO:0000313" key="7">
    <source>
        <dbReference type="Proteomes" id="UP000248584"/>
    </source>
</evidence>
<dbReference type="SUPFAM" id="SSF103088">
    <property type="entry name" value="OmpA-like"/>
    <property type="match status" value="1"/>
</dbReference>
<dbReference type="PANTHER" id="PTHR30329:SF21">
    <property type="entry name" value="LIPOPROTEIN YIAD-RELATED"/>
    <property type="match status" value="1"/>
</dbReference>
<dbReference type="Pfam" id="PF00691">
    <property type="entry name" value="OmpA"/>
    <property type="match status" value="1"/>
</dbReference>
<accession>A0ABX5PUX0</accession>
<keyword evidence="7" id="KW-1185">Reference proteome</keyword>
<comment type="caution">
    <text evidence="6">The sequence shown here is derived from an EMBL/GenBank/DDBJ whole genome shotgun (WGS) entry which is preliminary data.</text>
</comment>
<dbReference type="Gene3D" id="3.30.1330.60">
    <property type="entry name" value="OmpA-like domain"/>
    <property type="match status" value="1"/>
</dbReference>
<comment type="subcellular location">
    <subcellularLocation>
        <location evidence="1">Cell outer membrane</location>
    </subcellularLocation>
</comment>
<dbReference type="RefSeq" id="WP_015363763.1">
    <property type="nucleotide sequence ID" value="NZ_QKZR01000006.1"/>
</dbReference>
<dbReference type="PROSITE" id="PS51123">
    <property type="entry name" value="OMPA_2"/>
    <property type="match status" value="1"/>
</dbReference>
<dbReference type="InterPro" id="IPR036737">
    <property type="entry name" value="OmpA-like_sf"/>
</dbReference>
<evidence type="ECO:0000256" key="2">
    <source>
        <dbReference type="ARBA" id="ARBA00023136"/>
    </source>
</evidence>
<proteinExistence type="predicted"/>
<evidence type="ECO:0000256" key="4">
    <source>
        <dbReference type="PROSITE-ProRule" id="PRU00473"/>
    </source>
</evidence>
<evidence type="ECO:0000313" key="6">
    <source>
        <dbReference type="EMBL" id="PZX37846.1"/>
    </source>
</evidence>
<dbReference type="Gene3D" id="1.25.40.10">
    <property type="entry name" value="Tetratricopeptide repeat domain"/>
    <property type="match status" value="1"/>
</dbReference>
<evidence type="ECO:0000256" key="1">
    <source>
        <dbReference type="ARBA" id="ARBA00004442"/>
    </source>
</evidence>
<dbReference type="Proteomes" id="UP000248584">
    <property type="component" value="Unassembled WGS sequence"/>
</dbReference>
<keyword evidence="3" id="KW-0998">Cell outer membrane</keyword>
<organism evidence="6 7">
    <name type="scientific">Nonlabens dokdonensis</name>
    <dbReference type="NCBI Taxonomy" id="328515"/>
    <lineage>
        <taxon>Bacteria</taxon>
        <taxon>Pseudomonadati</taxon>
        <taxon>Bacteroidota</taxon>
        <taxon>Flavobacteriia</taxon>
        <taxon>Flavobacteriales</taxon>
        <taxon>Flavobacteriaceae</taxon>
        <taxon>Nonlabens</taxon>
    </lineage>
</organism>
<name>A0ABX5PUX0_9FLAO</name>
<protein>
    <submittedName>
        <fullName evidence="6">WD40 repeat protein</fullName>
    </submittedName>
</protein>
<dbReference type="Pfam" id="PF07676">
    <property type="entry name" value="PD40"/>
    <property type="match status" value="1"/>
</dbReference>
<dbReference type="SUPFAM" id="SSF82171">
    <property type="entry name" value="DPP6 N-terminal domain-like"/>
    <property type="match status" value="1"/>
</dbReference>
<feature type="domain" description="OmpA-like" evidence="5">
    <location>
        <begin position="508"/>
        <end position="628"/>
    </location>
</feature>
<dbReference type="InterPro" id="IPR006664">
    <property type="entry name" value="OMP_bac"/>
</dbReference>